<dbReference type="EMBL" id="JARIHO010000101">
    <property type="protein sequence ID" value="KAJ7304590.1"/>
    <property type="molecule type" value="Genomic_DNA"/>
</dbReference>
<evidence type="ECO:0000313" key="2">
    <source>
        <dbReference type="Proteomes" id="UP001218218"/>
    </source>
</evidence>
<reference evidence="1" key="1">
    <citation type="submission" date="2023-03" db="EMBL/GenBank/DDBJ databases">
        <title>Massive genome expansion in bonnet fungi (Mycena s.s.) driven by repeated elements and novel gene families across ecological guilds.</title>
        <authorList>
            <consortium name="Lawrence Berkeley National Laboratory"/>
            <person name="Harder C.B."/>
            <person name="Miyauchi S."/>
            <person name="Viragh M."/>
            <person name="Kuo A."/>
            <person name="Thoen E."/>
            <person name="Andreopoulos B."/>
            <person name="Lu D."/>
            <person name="Skrede I."/>
            <person name="Drula E."/>
            <person name="Henrissat B."/>
            <person name="Morin E."/>
            <person name="Kohler A."/>
            <person name="Barry K."/>
            <person name="LaButti K."/>
            <person name="Morin E."/>
            <person name="Salamov A."/>
            <person name="Lipzen A."/>
            <person name="Mereny Z."/>
            <person name="Hegedus B."/>
            <person name="Baldrian P."/>
            <person name="Stursova M."/>
            <person name="Weitz H."/>
            <person name="Taylor A."/>
            <person name="Grigoriev I.V."/>
            <person name="Nagy L.G."/>
            <person name="Martin F."/>
            <person name="Kauserud H."/>
        </authorList>
    </citation>
    <scope>NUCLEOTIDE SEQUENCE</scope>
    <source>
        <strain evidence="1">CBHHK002</strain>
    </source>
</reference>
<organism evidence="1 2">
    <name type="scientific">Mycena albidolilacea</name>
    <dbReference type="NCBI Taxonomy" id="1033008"/>
    <lineage>
        <taxon>Eukaryota</taxon>
        <taxon>Fungi</taxon>
        <taxon>Dikarya</taxon>
        <taxon>Basidiomycota</taxon>
        <taxon>Agaricomycotina</taxon>
        <taxon>Agaricomycetes</taxon>
        <taxon>Agaricomycetidae</taxon>
        <taxon>Agaricales</taxon>
        <taxon>Marasmiineae</taxon>
        <taxon>Mycenaceae</taxon>
        <taxon>Mycena</taxon>
    </lineage>
</organism>
<dbReference type="AlphaFoldDB" id="A0AAD7EA62"/>
<proteinExistence type="predicted"/>
<comment type="caution">
    <text evidence="1">The sequence shown here is derived from an EMBL/GenBank/DDBJ whole genome shotgun (WGS) entry which is preliminary data.</text>
</comment>
<evidence type="ECO:0000313" key="1">
    <source>
        <dbReference type="EMBL" id="KAJ7304590.1"/>
    </source>
</evidence>
<protein>
    <submittedName>
        <fullName evidence="1">Uncharacterized protein</fullName>
    </submittedName>
</protein>
<keyword evidence="2" id="KW-1185">Reference proteome</keyword>
<gene>
    <name evidence="1" type="ORF">DFH08DRAFT_825529</name>
</gene>
<name>A0AAD7EA62_9AGAR</name>
<dbReference type="Proteomes" id="UP001218218">
    <property type="component" value="Unassembled WGS sequence"/>
</dbReference>
<sequence>MAPVCGLLCPLTLFPVGPHAPLILRNDAFTNESAMEQDIGKISGLAQTLQSSLDPVPIRCTVPRTSTLSTATALPKCGGQGRLDVLASTLCSPRGPLTDAPL</sequence>
<accession>A0AAD7EA62</accession>